<feature type="domain" description="DUF11" evidence="3">
    <location>
        <begin position="373"/>
        <end position="468"/>
    </location>
</feature>
<reference evidence="4 5" key="1">
    <citation type="journal article" date="2015" name="Nature">
        <title>rRNA introns, odd ribosomes, and small enigmatic genomes across a large radiation of phyla.</title>
        <authorList>
            <person name="Brown C.T."/>
            <person name="Hug L.A."/>
            <person name="Thomas B.C."/>
            <person name="Sharon I."/>
            <person name="Castelle C.J."/>
            <person name="Singh A."/>
            <person name="Wilkins M.J."/>
            <person name="Williams K.H."/>
            <person name="Banfield J.F."/>
        </authorList>
    </citation>
    <scope>NUCLEOTIDE SEQUENCE [LARGE SCALE GENOMIC DNA]</scope>
</reference>
<evidence type="ECO:0000313" key="4">
    <source>
        <dbReference type="EMBL" id="KKP65465.1"/>
    </source>
</evidence>
<feature type="compositionally biased region" description="Acidic residues" evidence="1">
    <location>
        <begin position="491"/>
        <end position="515"/>
    </location>
</feature>
<gene>
    <name evidence="4" type="ORF">UR61_C0022G0006</name>
</gene>
<protein>
    <submittedName>
        <fullName evidence="4">Ribonuclease R</fullName>
    </submittedName>
</protein>
<feature type="region of interest" description="Disordered" evidence="1">
    <location>
        <begin position="491"/>
        <end position="519"/>
    </location>
</feature>
<evidence type="ECO:0000256" key="1">
    <source>
        <dbReference type="SAM" id="MobiDB-lite"/>
    </source>
</evidence>
<proteinExistence type="predicted"/>
<accession>A0A0G0DQX6</accession>
<sequence>MALRLTKTNKIIFAIVIVVLSGALGYLIWRVNQPDTVAPGDADAGGGGDGGGCCLPVLVNGVLACPYGEGSYACENDRPCCGATQILRCGEDTFCTGEGFLGYPNDCDECTESDLPPEQDCHTGSDCEACRFPNVGFCISGECKCLPWDSDVQVPCTDGSDFSCDAKCPTGTVSCSSEEEGCEPSRENCTCPVCNNKTYDITYCKPVETRPDLCDHTTITRSTLSDTQTATMTSYTNGPSVNIFSFAFYNTDNPYPAGDPKPICIPGTPSYPDTQCPSGSKPLILADSNMTIMRTSGSVTFKGSDVFVADMNWGGKKVENIKISAYFQATGGQLSIPDDACQENIAYSPTVVIYSPAWDISKRVVESCLEEGTENPVAQLTYTITVSNTGDGAGSISRIEDVLDSKVLAGFVQPGITTPGVFTSGKIVWDYSDPNLSIAAGTTRTYTYTLNIDKDSFGAYNNTVTVTPVGSSPLSATASIDADCEILVPEEPEEPVTPEEPEEPVTPEEPEEPVTPEESIPQTGIFDSTVGRVSVGLILVILGGIVYNMPNGMFRVQFKENSYKYRERFEKKVAKK</sequence>
<dbReference type="Pfam" id="PF01345">
    <property type="entry name" value="DUF11"/>
    <property type="match status" value="1"/>
</dbReference>
<keyword evidence="2" id="KW-1133">Transmembrane helix</keyword>
<dbReference type="InterPro" id="IPR001434">
    <property type="entry name" value="OmcB-like_DUF11"/>
</dbReference>
<dbReference type="EMBL" id="LBPV01000022">
    <property type="protein sequence ID" value="KKP65465.1"/>
    <property type="molecule type" value="Genomic_DNA"/>
</dbReference>
<organism evidence="4 5">
    <name type="scientific">candidate division WS6 bacterium GW2011_GWE1_34_7</name>
    <dbReference type="NCBI Taxonomy" id="1619093"/>
    <lineage>
        <taxon>Bacteria</taxon>
        <taxon>Candidatus Dojkabacteria</taxon>
    </lineage>
</organism>
<name>A0A0G0DQX6_9BACT</name>
<dbReference type="AlphaFoldDB" id="A0A0G0DQX6"/>
<feature type="transmembrane region" description="Helical" evidence="2">
    <location>
        <begin position="12"/>
        <end position="29"/>
    </location>
</feature>
<dbReference type="Proteomes" id="UP000033866">
    <property type="component" value="Unassembled WGS sequence"/>
</dbReference>
<evidence type="ECO:0000313" key="5">
    <source>
        <dbReference type="Proteomes" id="UP000033866"/>
    </source>
</evidence>
<feature type="transmembrane region" description="Helical" evidence="2">
    <location>
        <begin position="530"/>
        <end position="549"/>
    </location>
</feature>
<keyword evidence="2" id="KW-0472">Membrane</keyword>
<comment type="caution">
    <text evidence="4">The sequence shown here is derived from an EMBL/GenBank/DDBJ whole genome shotgun (WGS) entry which is preliminary data.</text>
</comment>
<evidence type="ECO:0000256" key="2">
    <source>
        <dbReference type="SAM" id="Phobius"/>
    </source>
</evidence>
<evidence type="ECO:0000259" key="3">
    <source>
        <dbReference type="Pfam" id="PF01345"/>
    </source>
</evidence>
<keyword evidence="2" id="KW-0812">Transmembrane</keyword>
<dbReference type="PATRIC" id="fig|1619093.3.peg.264"/>